<comment type="caution">
    <text evidence="1">The sequence shown here is derived from an EMBL/GenBank/DDBJ whole genome shotgun (WGS) entry which is preliminary data.</text>
</comment>
<protein>
    <submittedName>
        <fullName evidence="1">Uncharacterized protein</fullName>
    </submittedName>
</protein>
<evidence type="ECO:0000313" key="1">
    <source>
        <dbReference type="EMBL" id="KAI9561035.1"/>
    </source>
</evidence>
<gene>
    <name evidence="1" type="ORF">GHT06_011991</name>
</gene>
<sequence>MAAEDAIAEVKFQLAEEKNHLLDSKRSLNFRRTSAPKRRICYHFTPETTGGHRSNQLENVKIGKAEGTHRSCATSDVHCHRKKITSPASWEGESETTKFATTMQIKSILADYRARKAG</sequence>
<name>A0AAD5LFJ2_9CRUS</name>
<keyword evidence="2" id="KW-1185">Reference proteome</keyword>
<dbReference type="Proteomes" id="UP000820818">
    <property type="component" value="Linkage Group LG3"/>
</dbReference>
<organism evidence="1 2">
    <name type="scientific">Daphnia sinensis</name>
    <dbReference type="NCBI Taxonomy" id="1820382"/>
    <lineage>
        <taxon>Eukaryota</taxon>
        <taxon>Metazoa</taxon>
        <taxon>Ecdysozoa</taxon>
        <taxon>Arthropoda</taxon>
        <taxon>Crustacea</taxon>
        <taxon>Branchiopoda</taxon>
        <taxon>Diplostraca</taxon>
        <taxon>Cladocera</taxon>
        <taxon>Anomopoda</taxon>
        <taxon>Daphniidae</taxon>
        <taxon>Daphnia</taxon>
        <taxon>Daphnia similis group</taxon>
    </lineage>
</organism>
<evidence type="ECO:0000313" key="2">
    <source>
        <dbReference type="Proteomes" id="UP000820818"/>
    </source>
</evidence>
<dbReference type="EMBL" id="WJBH02000003">
    <property type="protein sequence ID" value="KAI9561035.1"/>
    <property type="molecule type" value="Genomic_DNA"/>
</dbReference>
<proteinExistence type="predicted"/>
<reference evidence="1 2" key="1">
    <citation type="submission" date="2022-05" db="EMBL/GenBank/DDBJ databases">
        <title>A multi-omics perspective on studying reproductive biology in Daphnia sinensis.</title>
        <authorList>
            <person name="Jia J."/>
        </authorList>
    </citation>
    <scope>NUCLEOTIDE SEQUENCE [LARGE SCALE GENOMIC DNA]</scope>
    <source>
        <strain evidence="1 2">WSL</strain>
    </source>
</reference>
<accession>A0AAD5LFJ2</accession>
<dbReference type="AlphaFoldDB" id="A0AAD5LFJ2"/>